<name>A0AAI8L9K1_9ACTN</name>
<evidence type="ECO:0000313" key="3">
    <source>
        <dbReference type="Proteomes" id="UP000265765"/>
    </source>
</evidence>
<dbReference type="RefSeq" id="WP_162952173.1">
    <property type="nucleotide sequence ID" value="NZ_CP032427.1"/>
</dbReference>
<proteinExistence type="predicted"/>
<evidence type="ECO:0000256" key="1">
    <source>
        <dbReference type="SAM" id="MobiDB-lite"/>
    </source>
</evidence>
<dbReference type="GeneID" id="91287317"/>
<evidence type="ECO:0000313" key="2">
    <source>
        <dbReference type="EMBL" id="AYC43980.1"/>
    </source>
</evidence>
<sequence>MARAAYAVSRMRNPGAAAAVRAVVLAVLLTLLGSALPGAAQSRTASNPVVVAGSEPVSAQAQMEAAEPAVSPAAVRSQAEVTGERHAPPGTAPCPAPLAAPDLLQPMPPVAATECPPARAAFRHAGRAPPSPSGI</sequence>
<dbReference type="KEGG" id="sge:DWG14_08288"/>
<feature type="region of interest" description="Disordered" evidence="1">
    <location>
        <begin position="62"/>
        <end position="100"/>
    </location>
</feature>
<organism evidence="2 3">
    <name type="scientific">Streptomyces griseorubiginosus</name>
    <dbReference type="NCBI Taxonomy" id="67304"/>
    <lineage>
        <taxon>Bacteria</taxon>
        <taxon>Bacillati</taxon>
        <taxon>Actinomycetota</taxon>
        <taxon>Actinomycetes</taxon>
        <taxon>Kitasatosporales</taxon>
        <taxon>Streptomycetaceae</taxon>
        <taxon>Streptomyces</taxon>
    </lineage>
</organism>
<feature type="compositionally biased region" description="Low complexity" evidence="1">
    <location>
        <begin position="64"/>
        <end position="77"/>
    </location>
</feature>
<dbReference type="AlphaFoldDB" id="A0AAI8L9K1"/>
<gene>
    <name evidence="2" type="ORF">DWG14_08288</name>
</gene>
<dbReference type="EMBL" id="CP032427">
    <property type="protein sequence ID" value="AYC43980.1"/>
    <property type="molecule type" value="Genomic_DNA"/>
</dbReference>
<accession>A0AAI8L9K1</accession>
<reference evidence="2 3" key="1">
    <citation type="submission" date="2018-09" db="EMBL/GenBank/DDBJ databases">
        <title>Production of Trimethoprim by Streptomyces sp. 3E-1.</title>
        <authorList>
            <person name="Kang H.J."/>
            <person name="Kim S.B."/>
        </authorList>
    </citation>
    <scope>NUCLEOTIDE SEQUENCE [LARGE SCALE GENOMIC DNA]</scope>
    <source>
        <strain evidence="2 3">3E-1</strain>
    </source>
</reference>
<dbReference type="Proteomes" id="UP000265765">
    <property type="component" value="Chromosome"/>
</dbReference>
<protein>
    <submittedName>
        <fullName evidence="2">Uncharacterized protein</fullName>
    </submittedName>
</protein>